<feature type="active site" evidence="8">
    <location>
        <position position="308"/>
    </location>
</feature>
<evidence type="ECO:0000256" key="1">
    <source>
        <dbReference type="ARBA" id="ARBA00004191"/>
    </source>
</evidence>
<dbReference type="UniPathway" id="UPA00545">
    <property type="reaction ID" value="UER00823"/>
</dbReference>
<dbReference type="PROSITE" id="PS00503">
    <property type="entry name" value="PECTINESTERASE_2"/>
    <property type="match status" value="1"/>
</dbReference>
<dbReference type="Gene3D" id="1.20.140.40">
    <property type="entry name" value="Invertase/pectin methylesterase inhibitor family protein"/>
    <property type="match status" value="1"/>
</dbReference>
<dbReference type="InterPro" id="IPR000070">
    <property type="entry name" value="Pectinesterase_cat"/>
</dbReference>
<dbReference type="Gene3D" id="2.160.20.10">
    <property type="entry name" value="Single-stranded right-handed beta-helix, Pectin lyase-like"/>
    <property type="match status" value="1"/>
</dbReference>
<dbReference type="GO" id="GO:0042545">
    <property type="term" value="P:cell wall modification"/>
    <property type="evidence" value="ECO:0007669"/>
    <property type="project" value="UniProtKB-UniRule"/>
</dbReference>
<dbReference type="InterPro" id="IPR011050">
    <property type="entry name" value="Pectin_lyase_fold/virulence"/>
</dbReference>
<keyword evidence="6 9" id="KW-0378">Hydrolase</keyword>
<protein>
    <recommendedName>
        <fullName evidence="9">Pectinesterase</fullName>
        <ecNumber evidence="9">3.1.1.11</ecNumber>
    </recommendedName>
</protein>
<organism evidence="11 12">
    <name type="scientific">Abrus precatorius</name>
    <name type="common">Indian licorice</name>
    <name type="synonym">Glycine abrus</name>
    <dbReference type="NCBI Taxonomy" id="3816"/>
    <lineage>
        <taxon>Eukaryota</taxon>
        <taxon>Viridiplantae</taxon>
        <taxon>Streptophyta</taxon>
        <taxon>Embryophyta</taxon>
        <taxon>Tracheophyta</taxon>
        <taxon>Spermatophyta</taxon>
        <taxon>Magnoliopsida</taxon>
        <taxon>eudicotyledons</taxon>
        <taxon>Gunneridae</taxon>
        <taxon>Pentapetalae</taxon>
        <taxon>rosids</taxon>
        <taxon>fabids</taxon>
        <taxon>Fabales</taxon>
        <taxon>Fabaceae</taxon>
        <taxon>Papilionoideae</taxon>
        <taxon>50 kb inversion clade</taxon>
        <taxon>NPAAA clade</taxon>
        <taxon>indigoferoid/millettioid clade</taxon>
        <taxon>Abreae</taxon>
        <taxon>Abrus</taxon>
    </lineage>
</organism>
<dbReference type="PANTHER" id="PTHR31707">
    <property type="entry name" value="PECTINESTERASE"/>
    <property type="match status" value="1"/>
</dbReference>
<dbReference type="AlphaFoldDB" id="A0A8B8JVD6"/>
<keyword evidence="7 9" id="KW-0063">Aspartyl esterase</keyword>
<evidence type="ECO:0000256" key="7">
    <source>
        <dbReference type="ARBA" id="ARBA00023085"/>
    </source>
</evidence>
<evidence type="ECO:0000256" key="6">
    <source>
        <dbReference type="ARBA" id="ARBA00022801"/>
    </source>
</evidence>
<dbReference type="EC" id="3.1.1.11" evidence="9"/>
<dbReference type="InterPro" id="IPR035513">
    <property type="entry name" value="Invertase/methylesterase_inhib"/>
</dbReference>
<dbReference type="InterPro" id="IPR012334">
    <property type="entry name" value="Pectin_lyas_fold"/>
</dbReference>
<dbReference type="InterPro" id="IPR006501">
    <property type="entry name" value="Pectinesterase_inhib_dom"/>
</dbReference>
<keyword evidence="5" id="KW-0134">Cell wall</keyword>
<keyword evidence="11" id="KW-1185">Reference proteome</keyword>
<comment type="catalytic activity">
    <reaction evidence="9">
        <text>[(1-&gt;4)-alpha-D-galacturonosyl methyl ester](n) + n H2O = [(1-&gt;4)-alpha-D-galacturonosyl](n) + n methanol + n H(+)</text>
        <dbReference type="Rhea" id="RHEA:22380"/>
        <dbReference type="Rhea" id="RHEA-COMP:14570"/>
        <dbReference type="Rhea" id="RHEA-COMP:14573"/>
        <dbReference type="ChEBI" id="CHEBI:15377"/>
        <dbReference type="ChEBI" id="CHEBI:15378"/>
        <dbReference type="ChEBI" id="CHEBI:17790"/>
        <dbReference type="ChEBI" id="CHEBI:140522"/>
        <dbReference type="ChEBI" id="CHEBI:140523"/>
        <dbReference type="EC" id="3.1.1.11"/>
    </reaction>
</comment>
<proteinExistence type="inferred from homology"/>
<evidence type="ECO:0000256" key="4">
    <source>
        <dbReference type="ARBA" id="ARBA00007786"/>
    </source>
</evidence>
<comment type="subcellular location">
    <subcellularLocation>
        <location evidence="1">Secreted</location>
        <location evidence="1">Cell wall</location>
    </subcellularLocation>
</comment>
<evidence type="ECO:0000256" key="2">
    <source>
        <dbReference type="ARBA" id="ARBA00005184"/>
    </source>
</evidence>
<dbReference type="FunFam" id="2.160.20.10:FF:000001">
    <property type="entry name" value="Pectinesterase"/>
    <property type="match status" value="1"/>
</dbReference>
<dbReference type="KEGG" id="aprc:113849588"/>
<dbReference type="RefSeq" id="XP_027335390.1">
    <property type="nucleotide sequence ID" value="XM_027479589.1"/>
</dbReference>
<evidence type="ECO:0000259" key="10">
    <source>
        <dbReference type="SMART" id="SM00856"/>
    </source>
</evidence>
<dbReference type="Pfam" id="PF01095">
    <property type="entry name" value="Pectinesterase"/>
    <property type="match status" value="1"/>
</dbReference>
<evidence type="ECO:0000256" key="5">
    <source>
        <dbReference type="ARBA" id="ARBA00022512"/>
    </source>
</evidence>
<dbReference type="SMART" id="SM00856">
    <property type="entry name" value="PMEI"/>
    <property type="match status" value="1"/>
</dbReference>
<evidence type="ECO:0000256" key="9">
    <source>
        <dbReference type="RuleBase" id="RU000589"/>
    </source>
</evidence>
<dbReference type="GO" id="GO:0030599">
    <property type="term" value="F:pectinesterase activity"/>
    <property type="evidence" value="ECO:0007669"/>
    <property type="project" value="UniProtKB-UniRule"/>
</dbReference>
<name>A0A8B8JVD6_ABRPR</name>
<evidence type="ECO:0000313" key="11">
    <source>
        <dbReference type="Proteomes" id="UP000694853"/>
    </source>
</evidence>
<reference evidence="12" key="2">
    <citation type="submission" date="2025-08" db="UniProtKB">
        <authorList>
            <consortium name="RefSeq"/>
        </authorList>
    </citation>
    <scope>IDENTIFICATION</scope>
    <source>
        <tissue evidence="12">Young leaves</tissue>
    </source>
</reference>
<evidence type="ECO:0000256" key="3">
    <source>
        <dbReference type="ARBA" id="ARBA00006027"/>
    </source>
</evidence>
<dbReference type="GO" id="GO:0004857">
    <property type="term" value="F:enzyme inhibitor activity"/>
    <property type="evidence" value="ECO:0007669"/>
    <property type="project" value="InterPro"/>
</dbReference>
<dbReference type="SUPFAM" id="SSF101148">
    <property type="entry name" value="Plant invertase/pectin methylesterase inhibitor"/>
    <property type="match status" value="1"/>
</dbReference>
<dbReference type="Pfam" id="PF04043">
    <property type="entry name" value="PMEI"/>
    <property type="match status" value="1"/>
</dbReference>
<evidence type="ECO:0000313" key="12">
    <source>
        <dbReference type="RefSeq" id="XP_027335390.1"/>
    </source>
</evidence>
<dbReference type="GO" id="GO:0045490">
    <property type="term" value="P:pectin catabolic process"/>
    <property type="evidence" value="ECO:0007669"/>
    <property type="project" value="UniProtKB-UniRule"/>
</dbReference>
<accession>A0A8B8JVD6</accession>
<comment type="similarity">
    <text evidence="3">In the N-terminal section; belongs to the PMEI family.</text>
</comment>
<sequence>MATTTFCLQQMEVLQMAQIRISEAKSWVSNNSVRLHGFGSLSLDQTSNSVPLRDCAKLYEESESRLSHMMSEESSYTKEDALTWVSAVMTNHRACLDGLQEKGYVEADHVLDRNLTMLLGEALVLYSKSKGKGPAEGTISKSSGGLLESWSTESYKADLTVAQDGSGTHKTIQEAVNGLAAMGHNRPARAVIHVKSGVYNEKVQIGLNNVMFVGDGIDKTIITGNRNVAQGSSTLSSATFDVSGDGFWARDMTIENTAGPEKHQAVALKVSSDLSVFYRCSIKGYQDTLYVLSNRQFYRDCYIYGTVDFIFGDAIVVLQNCDIFVRKPMSHQSNFITAQGRDDPNKPTGISIQNSRVRPTSEFVSFKNSYNTFLGRPWKKYSRTVYLKTDLDGLIHPKGWSEWDGNFALSTLYYGEYMNTGSGASTQNRVNWPGFHVLSASEASPFTVNQFLQGESWIQATGVPFWAGI</sequence>
<dbReference type="Proteomes" id="UP000694853">
    <property type="component" value="Unplaced"/>
</dbReference>
<gene>
    <name evidence="12" type="primary">LOC113849588</name>
</gene>
<dbReference type="GeneID" id="113849588"/>
<dbReference type="InterPro" id="IPR033131">
    <property type="entry name" value="Pectinesterase_Asp_AS"/>
</dbReference>
<comment type="similarity">
    <text evidence="4">In the C-terminal section; belongs to the pectinesterase family.</text>
</comment>
<dbReference type="OrthoDB" id="2019149at2759"/>
<keyword evidence="5" id="KW-0964">Secreted</keyword>
<feature type="domain" description="Pectinesterase inhibitor" evidence="10">
    <location>
        <begin position="9"/>
        <end position="125"/>
    </location>
</feature>
<comment type="pathway">
    <text evidence="2 9">Glycan metabolism; pectin degradation; 2-dehydro-3-deoxy-D-gluconate from pectin: step 1/5.</text>
</comment>
<reference evidence="11" key="1">
    <citation type="journal article" date="2019" name="Toxins">
        <title>Detection of Abrin-Like and Prepropulchellin-Like Toxin Genes and Transcripts Using Whole Genome Sequencing and Full-Length Transcript Sequencing of Abrus precatorius.</title>
        <authorList>
            <person name="Hovde B.T."/>
            <person name="Daligault H.E."/>
            <person name="Hanschen E.R."/>
            <person name="Kunde Y.A."/>
            <person name="Johnson M.B."/>
            <person name="Starkenburg S.R."/>
            <person name="Johnson S.L."/>
        </authorList>
    </citation>
    <scope>NUCLEOTIDE SEQUENCE [LARGE SCALE GENOMIC DNA]</scope>
</reference>
<evidence type="ECO:0000256" key="8">
    <source>
        <dbReference type="PROSITE-ProRule" id="PRU10040"/>
    </source>
</evidence>
<dbReference type="SUPFAM" id="SSF51126">
    <property type="entry name" value="Pectin lyase-like"/>
    <property type="match status" value="1"/>
</dbReference>